<accession>A0A2P9AMQ4</accession>
<dbReference type="EMBL" id="FUIG01000036">
    <property type="protein sequence ID" value="SJM32439.1"/>
    <property type="molecule type" value="Genomic_DNA"/>
</dbReference>
<proteinExistence type="predicted"/>
<evidence type="ECO:0000313" key="2">
    <source>
        <dbReference type="Proteomes" id="UP000245698"/>
    </source>
</evidence>
<gene>
    <name evidence="1" type="ORF">BQ8482_290034</name>
</gene>
<reference evidence="2" key="1">
    <citation type="submission" date="2016-12" db="EMBL/GenBank/DDBJ databases">
        <authorList>
            <person name="Brunel B."/>
        </authorList>
    </citation>
    <scope>NUCLEOTIDE SEQUENCE [LARGE SCALE GENOMIC DNA]</scope>
</reference>
<protein>
    <submittedName>
        <fullName evidence="1">Uncharacterized protein</fullName>
    </submittedName>
</protein>
<dbReference type="Proteomes" id="UP000245698">
    <property type="component" value="Unassembled WGS sequence"/>
</dbReference>
<keyword evidence="2" id="KW-1185">Reference proteome</keyword>
<organism evidence="1 2">
    <name type="scientific">Mesorhizobium delmotii</name>
    <dbReference type="NCBI Taxonomy" id="1631247"/>
    <lineage>
        <taxon>Bacteria</taxon>
        <taxon>Pseudomonadati</taxon>
        <taxon>Pseudomonadota</taxon>
        <taxon>Alphaproteobacteria</taxon>
        <taxon>Hyphomicrobiales</taxon>
        <taxon>Phyllobacteriaceae</taxon>
        <taxon>Mesorhizobium</taxon>
    </lineage>
</organism>
<name>A0A2P9AMQ4_9HYPH</name>
<dbReference type="AlphaFoldDB" id="A0A2P9AMQ4"/>
<sequence length="155" mass="17023">MSLPNKATGSLAYAGILEKEADRRMRRNGARHGLRFAGAAGSALEGLSPASRPSRRSSTDLPNSARLLNVKPVWQIASPRWKKAAFSRELAVMAAELGLERPADSALRLWALISARVEEAGRKRQKGNPSSLLSRIRVSKSGTWRRKSRLRAPQI</sequence>
<evidence type="ECO:0000313" key="1">
    <source>
        <dbReference type="EMBL" id="SJM32439.1"/>
    </source>
</evidence>